<feature type="transmembrane region" description="Helical" evidence="6">
    <location>
        <begin position="133"/>
        <end position="153"/>
    </location>
</feature>
<evidence type="ECO:0000256" key="3">
    <source>
        <dbReference type="ARBA" id="ARBA00022692"/>
    </source>
</evidence>
<reference evidence="8 9" key="1">
    <citation type="submission" date="2017-02" db="EMBL/GenBank/DDBJ databases">
        <authorList>
            <person name="Peterson S.W."/>
        </authorList>
    </citation>
    <scope>NUCLEOTIDE SEQUENCE [LARGE SCALE GENOMIC DNA]</scope>
    <source>
        <strain evidence="8 9">ATCC 51222</strain>
    </source>
</reference>
<evidence type="ECO:0000256" key="5">
    <source>
        <dbReference type="ARBA" id="ARBA00023136"/>
    </source>
</evidence>
<keyword evidence="3 6" id="KW-0812">Transmembrane</keyword>
<feature type="transmembrane region" description="Helical" evidence="6">
    <location>
        <begin position="285"/>
        <end position="305"/>
    </location>
</feature>
<accession>A0A1T4MB37</accession>
<evidence type="ECO:0000313" key="8">
    <source>
        <dbReference type="EMBL" id="SJZ64260.1"/>
    </source>
</evidence>
<feature type="transmembrane region" description="Helical" evidence="6">
    <location>
        <begin position="6"/>
        <end position="25"/>
    </location>
</feature>
<protein>
    <submittedName>
        <fullName evidence="8">Tight adherence protein C</fullName>
    </submittedName>
</protein>
<evidence type="ECO:0000313" key="9">
    <source>
        <dbReference type="Proteomes" id="UP000190657"/>
    </source>
</evidence>
<dbReference type="RefSeq" id="WP_078768685.1">
    <property type="nucleotide sequence ID" value="NZ_FUWW01000012.1"/>
</dbReference>
<dbReference type="STRING" id="290054.SAMN02745114_01209"/>
<evidence type="ECO:0000256" key="4">
    <source>
        <dbReference type="ARBA" id="ARBA00022989"/>
    </source>
</evidence>
<gene>
    <name evidence="8" type="ORF">SAMN02745114_01209</name>
</gene>
<dbReference type="PANTHER" id="PTHR35007">
    <property type="entry name" value="INTEGRAL MEMBRANE PROTEIN-RELATED"/>
    <property type="match status" value="1"/>
</dbReference>
<dbReference type="InterPro" id="IPR018076">
    <property type="entry name" value="T2SS_GspF_dom"/>
</dbReference>
<sequence>MVAVLVIAYALLILVLSIAIFGKKGKEEDNNLKRMKSIGKEVVTAEYKNIESSFYDRNIKPLVKKLSNLDAQGNKQTKSARKRQETEKLALQLRKAGIHMSTGSFTYLKTAVAVVGTIVFTGIGVLLMDVTNYFWFVIIIGSVFSVLAPTLILKQKIKGHQNAIRAQLPDTLDLLSVCMEAGLSFDASLLKVSERMEGPLIDELVTVFKQIQLGKSRNDALKALSDSTDVDELKTFVSAVIQANTLGIPITNVLAAQSEQLRVAKREEIREKAAKVPTKMTIPTVLLILPAIICIIMGPVIIQVMDQFGGGGMF</sequence>
<keyword evidence="2" id="KW-1003">Cell membrane</keyword>
<name>A0A1T4MB37_9FIRM</name>
<dbReference type="PANTHER" id="PTHR35007:SF2">
    <property type="entry name" value="PILUS ASSEMBLE PROTEIN"/>
    <property type="match status" value="1"/>
</dbReference>
<keyword evidence="9" id="KW-1185">Reference proteome</keyword>
<keyword evidence="4 6" id="KW-1133">Transmembrane helix</keyword>
<feature type="transmembrane region" description="Helical" evidence="6">
    <location>
        <begin position="107"/>
        <end position="127"/>
    </location>
</feature>
<dbReference type="GO" id="GO:0005886">
    <property type="term" value="C:plasma membrane"/>
    <property type="evidence" value="ECO:0007669"/>
    <property type="project" value="UniProtKB-SubCell"/>
</dbReference>
<evidence type="ECO:0000256" key="2">
    <source>
        <dbReference type="ARBA" id="ARBA00022475"/>
    </source>
</evidence>
<evidence type="ECO:0000259" key="7">
    <source>
        <dbReference type="Pfam" id="PF00482"/>
    </source>
</evidence>
<dbReference type="EMBL" id="FUWW01000012">
    <property type="protein sequence ID" value="SJZ64260.1"/>
    <property type="molecule type" value="Genomic_DNA"/>
</dbReference>
<keyword evidence="5 6" id="KW-0472">Membrane</keyword>
<dbReference type="AlphaFoldDB" id="A0A1T4MB37"/>
<comment type="subcellular location">
    <subcellularLocation>
        <location evidence="1">Cell membrane</location>
        <topology evidence="1">Multi-pass membrane protein</topology>
    </subcellularLocation>
</comment>
<dbReference type="Proteomes" id="UP000190657">
    <property type="component" value="Unassembled WGS sequence"/>
</dbReference>
<dbReference type="Pfam" id="PF00482">
    <property type="entry name" value="T2SSF"/>
    <property type="match status" value="1"/>
</dbReference>
<evidence type="ECO:0000256" key="6">
    <source>
        <dbReference type="SAM" id="Phobius"/>
    </source>
</evidence>
<dbReference type="OrthoDB" id="9810662at2"/>
<organism evidence="8 9">
    <name type="scientific">Eubacterium coprostanoligenes</name>
    <dbReference type="NCBI Taxonomy" id="290054"/>
    <lineage>
        <taxon>Bacteria</taxon>
        <taxon>Bacillati</taxon>
        <taxon>Bacillota</taxon>
        <taxon>Clostridia</taxon>
        <taxon>Eubacteriales</taxon>
        <taxon>Eubacteriaceae</taxon>
        <taxon>Eubacterium</taxon>
    </lineage>
</organism>
<proteinExistence type="predicted"/>
<evidence type="ECO:0000256" key="1">
    <source>
        <dbReference type="ARBA" id="ARBA00004651"/>
    </source>
</evidence>
<feature type="domain" description="Type II secretion system protein GspF" evidence="7">
    <location>
        <begin position="172"/>
        <end position="297"/>
    </location>
</feature>